<feature type="active site" description="Nucleophile" evidence="3">
    <location>
        <position position="165"/>
    </location>
</feature>
<keyword evidence="2" id="KW-0378">Hydrolase</keyword>
<comment type="caution">
    <text evidence="6">The sequence shown here is derived from an EMBL/GenBank/DDBJ whole genome shotgun (WGS) entry which is preliminary data.</text>
</comment>
<evidence type="ECO:0000259" key="5">
    <source>
        <dbReference type="Pfam" id="PF04083"/>
    </source>
</evidence>
<keyword evidence="2" id="KW-0442">Lipid degradation</keyword>
<accession>A0A8S1EA70</accession>
<feature type="domain" description="Partial AB-hydrolase lipase" evidence="5">
    <location>
        <begin position="28"/>
        <end position="89"/>
    </location>
</feature>
<keyword evidence="4" id="KW-0732">Signal</keyword>
<feature type="active site" description="Charge relay system" evidence="3">
    <location>
        <position position="336"/>
    </location>
</feature>
<dbReference type="FunFam" id="3.40.50.1820:FF:000179">
    <property type="entry name" value="Lipase"/>
    <property type="match status" value="1"/>
</dbReference>
<dbReference type="InterPro" id="IPR006693">
    <property type="entry name" value="AB_hydrolase_lipase"/>
</dbReference>
<feature type="chain" id="PRO_5035936272" description="Lipase" evidence="4">
    <location>
        <begin position="19"/>
        <end position="407"/>
    </location>
</feature>
<dbReference type="InterPro" id="IPR025483">
    <property type="entry name" value="Lipase_euk"/>
</dbReference>
<reference evidence="6 7" key="1">
    <citation type="submission" date="2020-04" db="EMBL/GenBank/DDBJ databases">
        <authorList>
            <person name="Laetsch R D."/>
            <person name="Stevens L."/>
            <person name="Kumar S."/>
            <person name="Blaxter L. M."/>
        </authorList>
    </citation>
    <scope>NUCLEOTIDE SEQUENCE [LARGE SCALE GENOMIC DNA]</scope>
</reference>
<dbReference type="GO" id="GO:0016788">
    <property type="term" value="F:hydrolase activity, acting on ester bonds"/>
    <property type="evidence" value="ECO:0007669"/>
    <property type="project" value="InterPro"/>
</dbReference>
<sequence length="407" mass="47146">MAHHIAFFLCVLFRFGEFIDPECHMTTADIGRHFGYKSHVHIIQTLDDYIIEVNRFPCKQNEDCEVPSKRPVVLMQHGLLSDSFCWIPNMPSQSPGFVFADAGFDVWIANSRGTPQSQKHIGFGPEDNRFWNFTWQQMSEFDLTATVDYILRNTSQDFIYYLGHSQGTMIMFARLAENREFSKKIRQFHALAPVATVSHIGGLFRLLGRRFLSIVQVLLDRLPYSPLTIPKTIQKLIGYFCSKSFIQNICTLDIGFIDGNEKMFNESRTGVYLCHTPAATSVKDLQHWIQLVEAQKVQKFDYGLEGNRAEYGQDIPPIYNLSNINTPTYLYWSKDDILADTDDIRETIYKQMNSTIAGSLEMRHYSHMDFVFGLNASIELYPGIIRTIKNDFDSWRRYRMVRLQSQN</sequence>
<evidence type="ECO:0000313" key="6">
    <source>
        <dbReference type="EMBL" id="CAB3397353.1"/>
    </source>
</evidence>
<feature type="active site" description="Charge relay system" evidence="3">
    <location>
        <position position="367"/>
    </location>
</feature>
<evidence type="ECO:0000256" key="1">
    <source>
        <dbReference type="ARBA" id="ARBA00010701"/>
    </source>
</evidence>
<dbReference type="Gene3D" id="3.40.50.1820">
    <property type="entry name" value="alpha/beta hydrolase"/>
    <property type="match status" value="1"/>
</dbReference>
<dbReference type="PANTHER" id="PTHR11005">
    <property type="entry name" value="LYSOSOMAL ACID LIPASE-RELATED"/>
    <property type="match status" value="1"/>
</dbReference>
<dbReference type="OrthoDB" id="9974421at2759"/>
<protein>
    <recommendedName>
        <fullName evidence="2">Lipase</fullName>
    </recommendedName>
</protein>
<dbReference type="Proteomes" id="UP000494206">
    <property type="component" value="Unassembled WGS sequence"/>
</dbReference>
<evidence type="ECO:0000256" key="3">
    <source>
        <dbReference type="PIRSR" id="PIRSR000862-1"/>
    </source>
</evidence>
<name>A0A8S1EA70_9PELO</name>
<dbReference type="GO" id="GO:0016042">
    <property type="term" value="P:lipid catabolic process"/>
    <property type="evidence" value="ECO:0007669"/>
    <property type="project" value="UniProtKB-KW"/>
</dbReference>
<evidence type="ECO:0000256" key="4">
    <source>
        <dbReference type="SAM" id="SignalP"/>
    </source>
</evidence>
<evidence type="ECO:0000256" key="2">
    <source>
        <dbReference type="PIRNR" id="PIRNR000862"/>
    </source>
</evidence>
<dbReference type="EMBL" id="CADEPM010000001">
    <property type="protein sequence ID" value="CAB3397353.1"/>
    <property type="molecule type" value="Genomic_DNA"/>
</dbReference>
<gene>
    <name evidence="6" type="ORF">CBOVIS_LOCUS779</name>
</gene>
<dbReference type="SUPFAM" id="SSF53474">
    <property type="entry name" value="alpha/beta-Hydrolases"/>
    <property type="match status" value="1"/>
</dbReference>
<keyword evidence="2" id="KW-0443">Lipid metabolism</keyword>
<organism evidence="6 7">
    <name type="scientific">Caenorhabditis bovis</name>
    <dbReference type="NCBI Taxonomy" id="2654633"/>
    <lineage>
        <taxon>Eukaryota</taxon>
        <taxon>Metazoa</taxon>
        <taxon>Ecdysozoa</taxon>
        <taxon>Nematoda</taxon>
        <taxon>Chromadorea</taxon>
        <taxon>Rhabditida</taxon>
        <taxon>Rhabditina</taxon>
        <taxon>Rhabditomorpha</taxon>
        <taxon>Rhabditoidea</taxon>
        <taxon>Rhabditidae</taxon>
        <taxon>Peloderinae</taxon>
        <taxon>Caenorhabditis</taxon>
    </lineage>
</organism>
<proteinExistence type="inferred from homology"/>
<dbReference type="AlphaFoldDB" id="A0A8S1EA70"/>
<evidence type="ECO:0000313" key="7">
    <source>
        <dbReference type="Proteomes" id="UP000494206"/>
    </source>
</evidence>
<dbReference type="InterPro" id="IPR029058">
    <property type="entry name" value="AB_hydrolase_fold"/>
</dbReference>
<dbReference type="Pfam" id="PF04083">
    <property type="entry name" value="Abhydro_lipase"/>
    <property type="match status" value="1"/>
</dbReference>
<dbReference type="PIRSF" id="PIRSF000862">
    <property type="entry name" value="Steryl_ester_lip"/>
    <property type="match status" value="1"/>
</dbReference>
<feature type="signal peptide" evidence="4">
    <location>
        <begin position="1"/>
        <end position="18"/>
    </location>
</feature>
<comment type="similarity">
    <text evidence="1 2">Belongs to the AB hydrolase superfamily. Lipase family.</text>
</comment>
<keyword evidence="7" id="KW-1185">Reference proteome</keyword>